<sequence>MYQEYSMNREKSLELFQECKKLIMIKECYANIFYVVVHKKRMFTSGEWKIAYGYVRIFSDGFYMARHCFIVNSQGEAIDPTWFASEEEHERSEDNYKSYISFKIFDSIEEYVNLILENDNLPDLLKPLWSYDLQLEEQWAKKEGMLLIR</sequence>
<gene>
    <name evidence="1" type="ORF">QD47_27130</name>
</gene>
<organism evidence="1 2">
    <name type="scientific">Paenibacillus terrae</name>
    <dbReference type="NCBI Taxonomy" id="159743"/>
    <lineage>
        <taxon>Bacteria</taxon>
        <taxon>Bacillati</taxon>
        <taxon>Bacillota</taxon>
        <taxon>Bacilli</taxon>
        <taxon>Bacillales</taxon>
        <taxon>Paenibacillaceae</taxon>
        <taxon>Paenibacillus</taxon>
    </lineage>
</organism>
<comment type="caution">
    <text evidence="1">The sequence shown here is derived from an EMBL/GenBank/DDBJ whole genome shotgun (WGS) entry which is preliminary data.</text>
</comment>
<keyword evidence="2" id="KW-1185">Reference proteome</keyword>
<protein>
    <submittedName>
        <fullName evidence="1">Uncharacterized protein</fullName>
    </submittedName>
</protein>
<dbReference type="EMBL" id="JTHP01000102">
    <property type="protein sequence ID" value="KJD42628.1"/>
    <property type="molecule type" value="Genomic_DNA"/>
</dbReference>
<proteinExistence type="predicted"/>
<dbReference type="Proteomes" id="UP000032534">
    <property type="component" value="Unassembled WGS sequence"/>
</dbReference>
<dbReference type="PATRIC" id="fig|159743.3.peg.6040"/>
<evidence type="ECO:0000313" key="2">
    <source>
        <dbReference type="Proteomes" id="UP000032534"/>
    </source>
</evidence>
<reference evidence="1 2" key="1">
    <citation type="submission" date="2014-11" db="EMBL/GenBank/DDBJ databases">
        <title>Draft Genome Sequences of Paenibacillus polymyxa NRRL B-30509 and Paenibacillus terrae NRRL B-30644, Strains from a Poultry Environment that Produce Tridecaptin A and Paenicidins.</title>
        <authorList>
            <person name="van Belkum M.J."/>
            <person name="Lohans C.T."/>
            <person name="Vederas J.C."/>
        </authorList>
    </citation>
    <scope>NUCLEOTIDE SEQUENCE [LARGE SCALE GENOMIC DNA]</scope>
    <source>
        <strain evidence="1 2">NRRL B-30644</strain>
    </source>
</reference>
<dbReference type="OrthoDB" id="3008298at2"/>
<evidence type="ECO:0000313" key="1">
    <source>
        <dbReference type="EMBL" id="KJD42628.1"/>
    </source>
</evidence>
<name>A0A0D7WV83_9BACL</name>
<dbReference type="AlphaFoldDB" id="A0A0D7WV83"/>
<accession>A0A0D7WV83</accession>
<dbReference type="RefSeq" id="WP_044649047.1">
    <property type="nucleotide sequence ID" value="NZ_JTHP01000102.1"/>
</dbReference>